<evidence type="ECO:0000313" key="3">
    <source>
        <dbReference type="Proteomes" id="UP001177003"/>
    </source>
</evidence>
<dbReference type="EMBL" id="OX465084">
    <property type="protein sequence ID" value="CAI9296384.1"/>
    <property type="molecule type" value="Genomic_DNA"/>
</dbReference>
<dbReference type="AlphaFoldDB" id="A0AA35ZPA6"/>
<evidence type="ECO:0000256" key="1">
    <source>
        <dbReference type="SAM" id="MobiDB-lite"/>
    </source>
</evidence>
<name>A0AA35ZPA6_LACSI</name>
<organism evidence="2 3">
    <name type="scientific">Lactuca saligna</name>
    <name type="common">Willowleaf lettuce</name>
    <dbReference type="NCBI Taxonomy" id="75948"/>
    <lineage>
        <taxon>Eukaryota</taxon>
        <taxon>Viridiplantae</taxon>
        <taxon>Streptophyta</taxon>
        <taxon>Embryophyta</taxon>
        <taxon>Tracheophyta</taxon>
        <taxon>Spermatophyta</taxon>
        <taxon>Magnoliopsida</taxon>
        <taxon>eudicotyledons</taxon>
        <taxon>Gunneridae</taxon>
        <taxon>Pentapetalae</taxon>
        <taxon>asterids</taxon>
        <taxon>campanulids</taxon>
        <taxon>Asterales</taxon>
        <taxon>Asteraceae</taxon>
        <taxon>Cichorioideae</taxon>
        <taxon>Cichorieae</taxon>
        <taxon>Lactucinae</taxon>
        <taxon>Lactuca</taxon>
    </lineage>
</organism>
<keyword evidence="3" id="KW-1185">Reference proteome</keyword>
<feature type="region of interest" description="Disordered" evidence="1">
    <location>
        <begin position="30"/>
        <end position="125"/>
    </location>
</feature>
<gene>
    <name evidence="2" type="ORF">LSALG_LOCUS35256</name>
</gene>
<protein>
    <submittedName>
        <fullName evidence="2">Uncharacterized protein</fullName>
    </submittedName>
</protein>
<reference evidence="2" key="1">
    <citation type="submission" date="2023-04" db="EMBL/GenBank/DDBJ databases">
        <authorList>
            <person name="Vijverberg K."/>
            <person name="Xiong W."/>
            <person name="Schranz E."/>
        </authorList>
    </citation>
    <scope>NUCLEOTIDE SEQUENCE</scope>
</reference>
<dbReference type="Proteomes" id="UP001177003">
    <property type="component" value="Chromosome 8"/>
</dbReference>
<feature type="compositionally biased region" description="Polar residues" evidence="1">
    <location>
        <begin position="71"/>
        <end position="86"/>
    </location>
</feature>
<accession>A0AA35ZPA6</accession>
<proteinExistence type="predicted"/>
<evidence type="ECO:0000313" key="2">
    <source>
        <dbReference type="EMBL" id="CAI9296384.1"/>
    </source>
</evidence>
<feature type="compositionally biased region" description="Basic and acidic residues" evidence="1">
    <location>
        <begin position="39"/>
        <end position="58"/>
    </location>
</feature>
<sequence>MKKWIKTPYECEKMSYVTRDFLSEDVIMGDETHSVSNQHTKEDSQAETKNLSHSDKDIGAANENLDAGSNYEYNIQQGSDTYTDYISETPPHDQVSKKRKTSTAPDPGPFKQKCIERTISEMTNL</sequence>